<dbReference type="SUPFAM" id="SSF50969">
    <property type="entry name" value="YVTN repeat-like/Quinoprotein amine dehydrogenase"/>
    <property type="match status" value="1"/>
</dbReference>
<gene>
    <name evidence="2" type="ORF">J4573_06505</name>
</gene>
<dbReference type="EMBL" id="JAGEOJ010000002">
    <property type="protein sequence ID" value="MBO2446734.1"/>
    <property type="molecule type" value="Genomic_DNA"/>
</dbReference>
<organism evidence="2 3">
    <name type="scientific">Actinomadura barringtoniae</name>
    <dbReference type="NCBI Taxonomy" id="1427535"/>
    <lineage>
        <taxon>Bacteria</taxon>
        <taxon>Bacillati</taxon>
        <taxon>Actinomycetota</taxon>
        <taxon>Actinomycetes</taxon>
        <taxon>Streptosporangiales</taxon>
        <taxon>Thermomonosporaceae</taxon>
        <taxon>Actinomadura</taxon>
    </lineage>
</organism>
<dbReference type="InterPro" id="IPR011044">
    <property type="entry name" value="Quino_amine_DH_bsu"/>
</dbReference>
<accession>A0A939PCH8</accession>
<dbReference type="AlphaFoldDB" id="A0A939PCH8"/>
<evidence type="ECO:0000313" key="3">
    <source>
        <dbReference type="Proteomes" id="UP000669179"/>
    </source>
</evidence>
<name>A0A939PCH8_9ACTN</name>
<keyword evidence="1" id="KW-0472">Membrane</keyword>
<protein>
    <submittedName>
        <fullName evidence="2">Uncharacterized protein</fullName>
    </submittedName>
</protein>
<reference evidence="2" key="1">
    <citation type="submission" date="2021-03" db="EMBL/GenBank/DDBJ databases">
        <authorList>
            <person name="Kanchanasin P."/>
            <person name="Saeng-In P."/>
            <person name="Phongsopitanun W."/>
            <person name="Yuki M."/>
            <person name="Kudo T."/>
            <person name="Ohkuma M."/>
            <person name="Tanasupawat S."/>
        </authorList>
    </citation>
    <scope>NUCLEOTIDE SEQUENCE</scope>
    <source>
        <strain evidence="2">GKU 128</strain>
    </source>
</reference>
<dbReference type="InterPro" id="IPR011042">
    <property type="entry name" value="6-blade_b-propeller_TolB-like"/>
</dbReference>
<keyword evidence="1" id="KW-1133">Transmembrane helix</keyword>
<dbReference type="Proteomes" id="UP000669179">
    <property type="component" value="Unassembled WGS sequence"/>
</dbReference>
<dbReference type="Gene3D" id="2.120.10.30">
    <property type="entry name" value="TolB, C-terminal domain"/>
    <property type="match status" value="1"/>
</dbReference>
<keyword evidence="3" id="KW-1185">Reference proteome</keyword>
<keyword evidence="1" id="KW-0812">Transmembrane</keyword>
<sequence>MTRLHDALHALADEAPPTAMAERIVVRARRRHRVRTLAVPTAAAGVAAAVLVGSLLGGGVHRSAPVGSGPKGVINSGPVPVPLPSGTVEPIKYAYTDSCRQGQVPIPDDPCRQWRVVGLSGKQWRVTDALRSATPHKGGEPVYGPLVVSGDGHRIAYYRLADERFVVRDLTTGRTTVASQRVPWSEYQRTQATLVFSSDGSQLGISRVLYKSEGHALLMDTATGQVRQLPAGSIAGLGKDASTVVLTTSKGKRTYLTLARSDGSQVGQPKELDPGVVLEGTGNQLSPNGRLLLTTPYRGSGAADDPAVGAKSRLSTISLVDVRTGRVVSVDSIHLPPGLGTDGVEAEWVGTSTILLACGTDASSPPDLETRAYIVDLGTGRSRLVGSIKLHSYGGAMLFGAYAR</sequence>
<evidence type="ECO:0000313" key="2">
    <source>
        <dbReference type="EMBL" id="MBO2446734.1"/>
    </source>
</evidence>
<evidence type="ECO:0000256" key="1">
    <source>
        <dbReference type="SAM" id="Phobius"/>
    </source>
</evidence>
<dbReference type="RefSeq" id="WP_208254314.1">
    <property type="nucleotide sequence ID" value="NZ_JAGEOJ010000002.1"/>
</dbReference>
<feature type="transmembrane region" description="Helical" evidence="1">
    <location>
        <begin position="37"/>
        <end position="56"/>
    </location>
</feature>
<comment type="caution">
    <text evidence="2">The sequence shown here is derived from an EMBL/GenBank/DDBJ whole genome shotgun (WGS) entry which is preliminary data.</text>
</comment>
<proteinExistence type="predicted"/>